<dbReference type="InterPro" id="IPR053341">
    <property type="entry name" value="Oxidative_stress_globin-like"/>
</dbReference>
<proteinExistence type="predicted"/>
<dbReference type="PANTHER" id="PTHR47768">
    <property type="entry name" value="GLOBIN RELATED-RELATED"/>
    <property type="match status" value="1"/>
</dbReference>
<evidence type="ECO:0000313" key="2">
    <source>
        <dbReference type="Proteomes" id="UP000887565"/>
    </source>
</evidence>
<dbReference type="InterPro" id="IPR000971">
    <property type="entry name" value="Globin"/>
</dbReference>
<dbReference type="SUPFAM" id="SSF46458">
    <property type="entry name" value="Globin-like"/>
    <property type="match status" value="1"/>
</dbReference>
<dbReference type="CDD" id="cd01040">
    <property type="entry name" value="Mb-like"/>
    <property type="match status" value="1"/>
</dbReference>
<dbReference type="AlphaFoldDB" id="A0A915J7Q9"/>
<keyword evidence="2" id="KW-1185">Reference proteome</keyword>
<accession>A0A915J7Q9</accession>
<dbReference type="WBParaSite" id="nRc.2.0.1.t22175-RA">
    <property type="protein sequence ID" value="nRc.2.0.1.t22175-RA"/>
    <property type="gene ID" value="nRc.2.0.1.g22175"/>
</dbReference>
<dbReference type="InterPro" id="IPR044399">
    <property type="entry name" value="Mb-like_M"/>
</dbReference>
<name>A0A915J7Q9_ROMCU</name>
<dbReference type="Proteomes" id="UP000887565">
    <property type="component" value="Unplaced"/>
</dbReference>
<dbReference type="GO" id="GO:0020037">
    <property type="term" value="F:heme binding"/>
    <property type="evidence" value="ECO:0007669"/>
    <property type="project" value="InterPro"/>
</dbReference>
<evidence type="ECO:0000259" key="1">
    <source>
        <dbReference type="PROSITE" id="PS01033"/>
    </source>
</evidence>
<evidence type="ECO:0000313" key="3">
    <source>
        <dbReference type="WBParaSite" id="nRc.2.0.1.t22175-RA"/>
    </source>
</evidence>
<dbReference type="InterPro" id="IPR009050">
    <property type="entry name" value="Globin-like_sf"/>
</dbReference>
<sequence>MDPKSLGLDVTKEQAILIVRTWRKDDFGWLFKIGMAIYSQIFNIAPEAKKFFPYVIQAEKSCVPFCDCTGFRRQALRFVQALSQVVIALEETDQDEEDFLENFKLDVSSDNSHHACRRQEKTDGEKARKEDLARYFHNIGRRHRRVAADRNFKPELWQIFRASMVHVMREELERHPALTPAERRFAADGWSVVADFIIREMENGFKNGSVDIVDVTKCFLSSFKRSSINRRYFNEEKKYNEKLVGEVGRKAILVKCSSKTRCNKDTFLGTADDLFDNDSQVHKCRGEQIMDQFNSINLIATDAALTHHLFKIKIRDYMINRRLSRRALIGRRAYQLF</sequence>
<protein>
    <submittedName>
        <fullName evidence="3">Globin family profile domain-containing protein</fullName>
    </submittedName>
</protein>
<dbReference type="InterPro" id="IPR012292">
    <property type="entry name" value="Globin/Proto"/>
</dbReference>
<dbReference type="PANTHER" id="PTHR47768:SF1">
    <property type="entry name" value="GLOBIN FAMILY PROFILE DOMAIN-CONTAINING PROTEIN"/>
    <property type="match status" value="1"/>
</dbReference>
<dbReference type="PROSITE" id="PS01033">
    <property type="entry name" value="GLOBIN"/>
    <property type="match status" value="1"/>
</dbReference>
<dbReference type="Gene3D" id="1.10.490.10">
    <property type="entry name" value="Globins"/>
    <property type="match status" value="2"/>
</dbReference>
<feature type="domain" description="Globin" evidence="1">
    <location>
        <begin position="9"/>
        <end position="202"/>
    </location>
</feature>
<dbReference type="GO" id="GO:0019825">
    <property type="term" value="F:oxygen binding"/>
    <property type="evidence" value="ECO:0007669"/>
    <property type="project" value="InterPro"/>
</dbReference>
<organism evidence="2 3">
    <name type="scientific">Romanomermis culicivorax</name>
    <name type="common">Nematode worm</name>
    <dbReference type="NCBI Taxonomy" id="13658"/>
    <lineage>
        <taxon>Eukaryota</taxon>
        <taxon>Metazoa</taxon>
        <taxon>Ecdysozoa</taxon>
        <taxon>Nematoda</taxon>
        <taxon>Enoplea</taxon>
        <taxon>Dorylaimia</taxon>
        <taxon>Mermithida</taxon>
        <taxon>Mermithoidea</taxon>
        <taxon>Mermithidae</taxon>
        <taxon>Romanomermis</taxon>
    </lineage>
</organism>
<reference evidence="3" key="1">
    <citation type="submission" date="2022-11" db="UniProtKB">
        <authorList>
            <consortium name="WormBaseParasite"/>
        </authorList>
    </citation>
    <scope>IDENTIFICATION</scope>
</reference>